<evidence type="ECO:0000313" key="3">
    <source>
        <dbReference type="EMBL" id="MFD1049272.1"/>
    </source>
</evidence>
<feature type="transmembrane region" description="Helical" evidence="1">
    <location>
        <begin position="12"/>
        <end position="29"/>
    </location>
</feature>
<gene>
    <name evidence="3" type="ORF">ACFQ1S_28910</name>
</gene>
<evidence type="ECO:0000313" key="4">
    <source>
        <dbReference type="Proteomes" id="UP001597045"/>
    </source>
</evidence>
<feature type="transmembrane region" description="Helical" evidence="1">
    <location>
        <begin position="49"/>
        <end position="70"/>
    </location>
</feature>
<protein>
    <recommendedName>
        <fullName evidence="2">Lysyl-tRNA synthetase N-terminal transmembrane region domain-containing protein</fullName>
    </recommendedName>
</protein>
<accession>A0ABW3MGL3</accession>
<proteinExistence type="predicted"/>
<evidence type="ECO:0000256" key="1">
    <source>
        <dbReference type="SAM" id="Phobius"/>
    </source>
</evidence>
<organism evidence="3 4">
    <name type="scientific">Kibdelosporangium lantanae</name>
    <dbReference type="NCBI Taxonomy" id="1497396"/>
    <lineage>
        <taxon>Bacteria</taxon>
        <taxon>Bacillati</taxon>
        <taxon>Actinomycetota</taxon>
        <taxon>Actinomycetes</taxon>
        <taxon>Pseudonocardiales</taxon>
        <taxon>Pseudonocardiaceae</taxon>
        <taxon>Kibdelosporangium</taxon>
    </lineage>
</organism>
<reference evidence="4" key="1">
    <citation type="journal article" date="2019" name="Int. J. Syst. Evol. Microbiol.">
        <title>The Global Catalogue of Microorganisms (GCM) 10K type strain sequencing project: providing services to taxonomists for standard genome sequencing and annotation.</title>
        <authorList>
            <consortium name="The Broad Institute Genomics Platform"/>
            <consortium name="The Broad Institute Genome Sequencing Center for Infectious Disease"/>
            <person name="Wu L."/>
            <person name="Ma J."/>
        </authorList>
    </citation>
    <scope>NUCLEOTIDE SEQUENCE [LARGE SCALE GENOMIC DNA]</scope>
    <source>
        <strain evidence="4">JCM 31486</strain>
    </source>
</reference>
<keyword evidence="1" id="KW-1133">Transmembrane helix</keyword>
<keyword evidence="4" id="KW-1185">Reference proteome</keyword>
<sequence length="76" mass="8441">MRAEQTWKGKAAGVVATVVQLGAFMSLFLELVTDDTRLRRLVEDVSSLLGLPVDENLFIFVVLLVLGAALRRRKRA</sequence>
<dbReference type="InterPro" id="IPR031553">
    <property type="entry name" value="tRNA-synt_2_TM"/>
</dbReference>
<dbReference type="EMBL" id="JBHTIS010002080">
    <property type="protein sequence ID" value="MFD1049272.1"/>
    <property type="molecule type" value="Genomic_DNA"/>
</dbReference>
<feature type="domain" description="Lysyl-tRNA synthetase N-terminal transmembrane region" evidence="2">
    <location>
        <begin position="11"/>
        <end position="76"/>
    </location>
</feature>
<evidence type="ECO:0000259" key="2">
    <source>
        <dbReference type="Pfam" id="PF16995"/>
    </source>
</evidence>
<keyword evidence="1" id="KW-0472">Membrane</keyword>
<name>A0ABW3MGL3_9PSEU</name>
<keyword evidence="1" id="KW-0812">Transmembrane</keyword>
<dbReference type="Proteomes" id="UP001597045">
    <property type="component" value="Unassembled WGS sequence"/>
</dbReference>
<comment type="caution">
    <text evidence="3">The sequence shown here is derived from an EMBL/GenBank/DDBJ whole genome shotgun (WGS) entry which is preliminary data.</text>
</comment>
<feature type="non-terminal residue" evidence="3">
    <location>
        <position position="76"/>
    </location>
</feature>
<dbReference type="Pfam" id="PF16995">
    <property type="entry name" value="tRNA-synt_2_TM"/>
    <property type="match status" value="1"/>
</dbReference>